<feature type="region of interest" description="Disordered" evidence="1">
    <location>
        <begin position="1072"/>
        <end position="1093"/>
    </location>
</feature>
<evidence type="ECO:0000313" key="2">
    <source>
        <dbReference type="EMBL" id="KAJ4459451.1"/>
    </source>
</evidence>
<dbReference type="InterPro" id="IPR013783">
    <property type="entry name" value="Ig-like_fold"/>
</dbReference>
<evidence type="ECO:0000313" key="3">
    <source>
        <dbReference type="Proteomes" id="UP001141327"/>
    </source>
</evidence>
<dbReference type="EMBL" id="JAPMOS010000019">
    <property type="protein sequence ID" value="KAJ4459451.1"/>
    <property type="molecule type" value="Genomic_DNA"/>
</dbReference>
<dbReference type="Proteomes" id="UP001141327">
    <property type="component" value="Unassembled WGS sequence"/>
</dbReference>
<reference evidence="2" key="1">
    <citation type="journal article" date="2022" name="bioRxiv">
        <title>Genomics of Preaxostyla Flagellates Illuminates Evolutionary Transitions and the Path Towards Mitochondrial Loss.</title>
        <authorList>
            <person name="Novak L.V.F."/>
            <person name="Treitli S.C."/>
            <person name="Pyrih J."/>
            <person name="Halakuc P."/>
            <person name="Pipaliya S.V."/>
            <person name="Vacek V."/>
            <person name="Brzon O."/>
            <person name="Soukal P."/>
            <person name="Eme L."/>
            <person name="Dacks J.B."/>
            <person name="Karnkowska A."/>
            <person name="Elias M."/>
            <person name="Hampl V."/>
        </authorList>
    </citation>
    <scope>NUCLEOTIDE SEQUENCE</scope>
    <source>
        <strain evidence="2">RCP-MX</strain>
    </source>
</reference>
<comment type="caution">
    <text evidence="2">The sequence shown here is derived from an EMBL/GenBank/DDBJ whole genome shotgun (WGS) entry which is preliminary data.</text>
</comment>
<accession>A0ABQ8UN71</accession>
<proteinExistence type="predicted"/>
<protein>
    <recommendedName>
        <fullName evidence="4">Ig-like domain-containing protein</fullName>
    </recommendedName>
</protein>
<dbReference type="Gene3D" id="2.60.40.10">
    <property type="entry name" value="Immunoglobulins"/>
    <property type="match status" value="1"/>
</dbReference>
<evidence type="ECO:0008006" key="4">
    <source>
        <dbReference type="Google" id="ProtNLM"/>
    </source>
</evidence>
<evidence type="ECO:0000256" key="1">
    <source>
        <dbReference type="SAM" id="MobiDB-lite"/>
    </source>
</evidence>
<name>A0ABQ8UN71_9EUKA</name>
<gene>
    <name evidence="2" type="ORF">PAPYR_4497</name>
</gene>
<keyword evidence="3" id="KW-1185">Reference proteome</keyword>
<organism evidence="2 3">
    <name type="scientific">Paratrimastix pyriformis</name>
    <dbReference type="NCBI Taxonomy" id="342808"/>
    <lineage>
        <taxon>Eukaryota</taxon>
        <taxon>Metamonada</taxon>
        <taxon>Preaxostyla</taxon>
        <taxon>Paratrimastigidae</taxon>
        <taxon>Paratrimastix</taxon>
    </lineage>
</organism>
<sequence length="1093" mass="111803">MSCPSGPPIGKGIPELFGALFPLILRQTRHFQATDWMARVALLWVRRPSGKPWAQGTLTAMRLCLITVSPLVLCRLGACLLCCTASTRYQAVFTPGTTTVGTYTADLKVLNVPQTKQPVITVAVRAAPASAARCGFTGATAMIAGSIYIMTVTGTDPYGNDVPCGSSNLALNAFTVVWAGAAIASPTWFCTAETPARYQAVFTPGTTTVGTYTADLKVYNVPQTKQAALYVAVMAAAASPLGCLIAGPDWMPSGGAYTLTVTGRDRYGNDVPCLSSVQAASLFTAVWAGVAITSPAWFCTAEAPARYQAVFTPGTTTVGTYTADLMVSGVPQTRQPAITVAVTTGHLRNTQHVLSTPTLNCRHATPPIAARASASASTFTGAATSAAGAPYILTITARDAGGNPVGCLSSLQGAALFTVLWLGAPLPASSGLAWFCTAETPALFQAVFRPPSTALGTYTADLLVDGLPQIKQAAVPVQITAGPLSPVGCAFDGPASGLAGARYDLRVTGADRYGNPVPCTGLILAQKPLTPVWAGSALSPAQAVWFCTAETPARYQTLFVPPSTTPGVYELDLQVSGSPQTRQAPLSVTLMAAAASAAKCGFTGATTMAAGSSYTLTVTGTDPYGNSVPCQSPTQAAGIFTVVWAGAAVASPTWSCTAGTPARYQALFTPGTTTVGSYAADLEVFGTAQTSQPALNVTVVADLPSWSQSVFAGLNETTSCAPYRVTVTARDPFDNPVACTPATAGSTFALTMNVHPPADLTWACITAATPPTGAPAPAMAALFFQATFTPTGLGTHQLAVTRDGHPLTAATAGAGGQAAGLAVTVRFGTVSPTASALSLSPASATLPAGQPLTLTAVLRDACGTPQPCPTITNTTTNNNTNNTSTDPSGQLALRWAGEPSPWPTNWACAPGGPAGLVAAFVPWRAGRWLLEVGLRVPPAVGNGVVVETPLGPPAGINVTVTHGPIAPAQCLVLRSAPSSPVPAGHSITLRIRARDAYGNWVPCWNATLDDDDDGGDDGDDGDGDFLVVWQPIRAGLAQYQVRGRDGGGLVANGTLTVTPAIPSPVVTTILNSPSGSSSKRTLSTVNSKSADNL</sequence>